<keyword evidence="3 9" id="KW-0863">Zinc-finger</keyword>
<dbReference type="AlphaFoldDB" id="A0AAR5QIH9"/>
<dbReference type="Proteomes" id="UP000019118">
    <property type="component" value="Unassembled WGS sequence"/>
</dbReference>
<dbReference type="PANTHER" id="PTHR46481">
    <property type="entry name" value="ZINC FINGER BED DOMAIN-CONTAINING PROTEIN 4"/>
    <property type="match status" value="1"/>
</dbReference>
<dbReference type="EnsemblMetazoa" id="XM_019917476.1">
    <property type="protein sequence ID" value="XP_019773035.1"/>
    <property type="gene ID" value="LOC109546502"/>
</dbReference>
<dbReference type="PROSITE" id="PS50808">
    <property type="entry name" value="ZF_BED"/>
    <property type="match status" value="1"/>
</dbReference>
<dbReference type="Pfam" id="PF02892">
    <property type="entry name" value="zf-BED"/>
    <property type="match status" value="1"/>
</dbReference>
<dbReference type="SUPFAM" id="SSF57667">
    <property type="entry name" value="beta-beta-alpha zinc fingers"/>
    <property type="match status" value="1"/>
</dbReference>
<name>A0AAR5QIH9_DENPD</name>
<dbReference type="SMART" id="SM00614">
    <property type="entry name" value="ZnF_BED"/>
    <property type="match status" value="1"/>
</dbReference>
<keyword evidence="6" id="KW-0238">DNA-binding</keyword>
<sequence length="636" mass="72796">MAPKRSDIWLHFECMKDKCLAKCLYCKQVLSTKNGSMGNLNRHMKTKHPTINVCRREIEREVAPRSQTLSRETFNSIENANPGGSGTIGSVVTAAGAKPKRTQCQTDLTSYAYVKKPLSISRSKDIDEQMLRWIVKGFHAFRIVEEDEFLKLCDMLCPNYQVPSRKTISNSLLQQQYESRREKIEEELEKVDFICITTDSWTSANNESFIAITAHYIIQQQLQFILKSCLLDCFVYEEKHTARNLATLLSDKFKEWKIEKKIVCVVSDNAANILAAVREGGWKSHSCFAHSINLMVQNGLKSINSILEKLKTIVSFFKRSSSALAKLKTTQLQMGLPELKIKQDVKTRWNSTLNMVDRACKIKDAIITTLALECPNLNQLSVVEWCVLEALIDILQIFKDITEEISAEKNVTSSKIFIYVRAIYDHLQRLSSNPLLIDELKKVVTDMQSQFYLRFGDVEDIDILAESTILDPRFKKFGFKDEYKYEASLANLRKKLSAIHLQASANSDANVLHDSSKSEDPATSTSIKKSRVWAHFDKNVTNMLQEKNASAAAVIELDRYLNEPLIKRNEDPLSWWMTRKYIYPTLFNYTTKRLCIQATSVPCERIFSKAGLILTEKRLSLKSSRVRQILFLNANL</sequence>
<evidence type="ECO:0000259" key="10">
    <source>
        <dbReference type="PROSITE" id="PS50808"/>
    </source>
</evidence>
<dbReference type="Pfam" id="PF05699">
    <property type="entry name" value="Dimer_Tnp_hAT"/>
    <property type="match status" value="1"/>
</dbReference>
<keyword evidence="4" id="KW-0862">Zinc</keyword>
<comment type="subcellular location">
    <subcellularLocation>
        <location evidence="1">Nucleus</location>
    </subcellularLocation>
</comment>
<dbReference type="GO" id="GO:0046983">
    <property type="term" value="F:protein dimerization activity"/>
    <property type="evidence" value="ECO:0007669"/>
    <property type="project" value="InterPro"/>
</dbReference>
<dbReference type="InterPro" id="IPR012337">
    <property type="entry name" value="RNaseH-like_sf"/>
</dbReference>
<dbReference type="GO" id="GO:0008270">
    <property type="term" value="F:zinc ion binding"/>
    <property type="evidence" value="ECO:0007669"/>
    <property type="project" value="UniProtKB-KW"/>
</dbReference>
<keyword evidence="5" id="KW-0805">Transcription regulation</keyword>
<keyword evidence="7" id="KW-0804">Transcription</keyword>
<dbReference type="InterPro" id="IPR003656">
    <property type="entry name" value="Znf_BED"/>
</dbReference>
<dbReference type="GO" id="GO:0005634">
    <property type="term" value="C:nucleus"/>
    <property type="evidence" value="ECO:0007669"/>
    <property type="project" value="UniProtKB-SubCell"/>
</dbReference>
<evidence type="ECO:0000256" key="4">
    <source>
        <dbReference type="ARBA" id="ARBA00022833"/>
    </source>
</evidence>
<evidence type="ECO:0000256" key="7">
    <source>
        <dbReference type="ARBA" id="ARBA00023163"/>
    </source>
</evidence>
<evidence type="ECO:0000256" key="5">
    <source>
        <dbReference type="ARBA" id="ARBA00023015"/>
    </source>
</evidence>
<dbReference type="InterPro" id="IPR052035">
    <property type="entry name" value="ZnF_BED_domain_contain"/>
</dbReference>
<dbReference type="InterPro" id="IPR008906">
    <property type="entry name" value="HATC_C_dom"/>
</dbReference>
<keyword evidence="12" id="KW-1185">Reference proteome</keyword>
<reference evidence="11" key="2">
    <citation type="submission" date="2024-08" db="UniProtKB">
        <authorList>
            <consortium name="EnsemblMetazoa"/>
        </authorList>
    </citation>
    <scope>IDENTIFICATION</scope>
</reference>
<feature type="domain" description="BED-type" evidence="10">
    <location>
        <begin position="3"/>
        <end position="49"/>
    </location>
</feature>
<dbReference type="InterPro" id="IPR036236">
    <property type="entry name" value="Znf_C2H2_sf"/>
</dbReference>
<evidence type="ECO:0000256" key="2">
    <source>
        <dbReference type="ARBA" id="ARBA00022723"/>
    </source>
</evidence>
<evidence type="ECO:0000313" key="11">
    <source>
        <dbReference type="EnsemblMetazoa" id="XP_019773035.1"/>
    </source>
</evidence>
<protein>
    <recommendedName>
        <fullName evidence="10">BED-type domain-containing protein</fullName>
    </recommendedName>
</protein>
<dbReference type="GO" id="GO:0009791">
    <property type="term" value="P:post-embryonic development"/>
    <property type="evidence" value="ECO:0007669"/>
    <property type="project" value="UniProtKB-ARBA"/>
</dbReference>
<dbReference type="SUPFAM" id="SSF53098">
    <property type="entry name" value="Ribonuclease H-like"/>
    <property type="match status" value="1"/>
</dbReference>
<dbReference type="SUPFAM" id="SSF140996">
    <property type="entry name" value="Hermes dimerisation domain"/>
    <property type="match status" value="1"/>
</dbReference>
<keyword evidence="2" id="KW-0479">Metal-binding</keyword>
<dbReference type="GO" id="GO:0003677">
    <property type="term" value="F:DNA binding"/>
    <property type="evidence" value="ECO:0007669"/>
    <property type="project" value="UniProtKB-KW"/>
</dbReference>
<keyword evidence="8" id="KW-0539">Nucleus</keyword>
<evidence type="ECO:0000256" key="8">
    <source>
        <dbReference type="ARBA" id="ARBA00023242"/>
    </source>
</evidence>
<proteinExistence type="predicted"/>
<evidence type="ECO:0000256" key="1">
    <source>
        <dbReference type="ARBA" id="ARBA00004123"/>
    </source>
</evidence>
<dbReference type="PANTHER" id="PTHR46481:SF10">
    <property type="entry name" value="ZINC FINGER BED DOMAIN-CONTAINING PROTEIN 39"/>
    <property type="match status" value="1"/>
</dbReference>
<accession>A0AAR5QIH9</accession>
<evidence type="ECO:0000256" key="3">
    <source>
        <dbReference type="ARBA" id="ARBA00022771"/>
    </source>
</evidence>
<reference evidence="12" key="1">
    <citation type="journal article" date="2013" name="Genome Biol.">
        <title>Draft genome of the mountain pine beetle, Dendroctonus ponderosae Hopkins, a major forest pest.</title>
        <authorList>
            <person name="Keeling C.I."/>
            <person name="Yuen M.M."/>
            <person name="Liao N.Y."/>
            <person name="Docking T.R."/>
            <person name="Chan S.K."/>
            <person name="Taylor G.A."/>
            <person name="Palmquist D.L."/>
            <person name="Jackman S.D."/>
            <person name="Nguyen A."/>
            <person name="Li M."/>
            <person name="Henderson H."/>
            <person name="Janes J.K."/>
            <person name="Zhao Y."/>
            <person name="Pandoh P."/>
            <person name="Moore R."/>
            <person name="Sperling F.A."/>
            <person name="Huber D.P."/>
            <person name="Birol I."/>
            <person name="Jones S.J."/>
            <person name="Bohlmann J."/>
        </authorList>
    </citation>
    <scope>NUCLEOTIDE SEQUENCE</scope>
</reference>
<evidence type="ECO:0000313" key="12">
    <source>
        <dbReference type="Proteomes" id="UP000019118"/>
    </source>
</evidence>
<evidence type="ECO:0000256" key="9">
    <source>
        <dbReference type="PROSITE-ProRule" id="PRU00027"/>
    </source>
</evidence>
<evidence type="ECO:0000256" key="6">
    <source>
        <dbReference type="ARBA" id="ARBA00023125"/>
    </source>
</evidence>
<organism evidence="11 12">
    <name type="scientific">Dendroctonus ponderosae</name>
    <name type="common">Mountain pine beetle</name>
    <dbReference type="NCBI Taxonomy" id="77166"/>
    <lineage>
        <taxon>Eukaryota</taxon>
        <taxon>Metazoa</taxon>
        <taxon>Ecdysozoa</taxon>
        <taxon>Arthropoda</taxon>
        <taxon>Hexapoda</taxon>
        <taxon>Insecta</taxon>
        <taxon>Pterygota</taxon>
        <taxon>Neoptera</taxon>
        <taxon>Endopterygota</taxon>
        <taxon>Coleoptera</taxon>
        <taxon>Polyphaga</taxon>
        <taxon>Cucujiformia</taxon>
        <taxon>Curculionidae</taxon>
        <taxon>Scolytinae</taxon>
        <taxon>Dendroctonus</taxon>
    </lineage>
</organism>